<evidence type="ECO:0000256" key="1">
    <source>
        <dbReference type="ARBA" id="ARBA00001933"/>
    </source>
</evidence>
<evidence type="ECO:0000256" key="2">
    <source>
        <dbReference type="ARBA" id="ARBA00022898"/>
    </source>
</evidence>
<dbReference type="GO" id="GO:0008483">
    <property type="term" value="F:transaminase activity"/>
    <property type="evidence" value="ECO:0007669"/>
    <property type="project" value="InterPro"/>
</dbReference>
<keyword evidence="2 3" id="KW-0663">Pyridoxal phosphate</keyword>
<comment type="similarity">
    <text evidence="3">Belongs to the class-III pyridoxal-phosphate-dependent aminotransferase family.</text>
</comment>
<dbReference type="InterPro" id="IPR015421">
    <property type="entry name" value="PyrdxlP-dep_Trfase_major"/>
</dbReference>
<keyword evidence="5" id="KW-1185">Reference proteome</keyword>
<dbReference type="Proteomes" id="UP000637002">
    <property type="component" value="Unassembled WGS sequence"/>
</dbReference>
<dbReference type="RefSeq" id="WP_188612338.1">
    <property type="nucleotide sequence ID" value="NZ_BMGG01000011.1"/>
</dbReference>
<proteinExistence type="inferred from homology"/>
<dbReference type="PANTHER" id="PTHR43713:SF3">
    <property type="entry name" value="GLUTAMATE-1-SEMIALDEHYDE 2,1-AMINOMUTASE 1, CHLOROPLASTIC-RELATED"/>
    <property type="match status" value="1"/>
</dbReference>
<evidence type="ECO:0000313" key="5">
    <source>
        <dbReference type="Proteomes" id="UP000637002"/>
    </source>
</evidence>
<reference evidence="4" key="2">
    <citation type="submission" date="2020-09" db="EMBL/GenBank/DDBJ databases">
        <authorList>
            <person name="Sun Q."/>
            <person name="Zhou Y."/>
        </authorList>
    </citation>
    <scope>NUCLEOTIDE SEQUENCE</scope>
    <source>
        <strain evidence="4">CGMCC 1.12919</strain>
    </source>
</reference>
<evidence type="ECO:0000313" key="4">
    <source>
        <dbReference type="EMBL" id="GGC89845.1"/>
    </source>
</evidence>
<dbReference type="Gene3D" id="3.40.640.10">
    <property type="entry name" value="Type I PLP-dependent aspartate aminotransferase-like (Major domain)"/>
    <property type="match status" value="1"/>
</dbReference>
<reference evidence="4" key="1">
    <citation type="journal article" date="2014" name="Int. J. Syst. Evol. Microbiol.">
        <title>Complete genome sequence of Corynebacterium casei LMG S-19264T (=DSM 44701T), isolated from a smear-ripened cheese.</title>
        <authorList>
            <consortium name="US DOE Joint Genome Institute (JGI-PGF)"/>
            <person name="Walter F."/>
            <person name="Albersmeier A."/>
            <person name="Kalinowski J."/>
            <person name="Ruckert C."/>
        </authorList>
    </citation>
    <scope>NUCLEOTIDE SEQUENCE</scope>
    <source>
        <strain evidence="4">CGMCC 1.12919</strain>
    </source>
</reference>
<dbReference type="Pfam" id="PF00202">
    <property type="entry name" value="Aminotran_3"/>
    <property type="match status" value="1"/>
</dbReference>
<dbReference type="InterPro" id="IPR015424">
    <property type="entry name" value="PyrdxlP-dep_Trfase"/>
</dbReference>
<dbReference type="Gene3D" id="3.90.1150.10">
    <property type="entry name" value="Aspartate Aminotransferase, domain 1"/>
    <property type="match status" value="1"/>
</dbReference>
<dbReference type="SUPFAM" id="SSF53383">
    <property type="entry name" value="PLP-dependent transferases"/>
    <property type="match status" value="1"/>
</dbReference>
<protein>
    <submittedName>
        <fullName evidence="4">Glutamate-1-semialdehyde 2,1-aminomutase</fullName>
    </submittedName>
</protein>
<dbReference type="EMBL" id="BMGG01000011">
    <property type="protein sequence ID" value="GGC89845.1"/>
    <property type="molecule type" value="Genomic_DNA"/>
</dbReference>
<dbReference type="InterPro" id="IPR005814">
    <property type="entry name" value="Aminotrans_3"/>
</dbReference>
<name>A0A916UVG4_9HYPH</name>
<gene>
    <name evidence="4" type="ORF">GCM10010994_54620</name>
</gene>
<dbReference type="PANTHER" id="PTHR43713">
    <property type="entry name" value="GLUTAMATE-1-SEMIALDEHYDE 2,1-AMINOMUTASE"/>
    <property type="match status" value="1"/>
</dbReference>
<comment type="cofactor">
    <cofactor evidence="1">
        <name>pyridoxal 5'-phosphate</name>
        <dbReference type="ChEBI" id="CHEBI:597326"/>
    </cofactor>
</comment>
<organism evidence="4 5">
    <name type="scientific">Chelatococcus reniformis</name>
    <dbReference type="NCBI Taxonomy" id="1494448"/>
    <lineage>
        <taxon>Bacteria</taxon>
        <taxon>Pseudomonadati</taxon>
        <taxon>Pseudomonadota</taxon>
        <taxon>Alphaproteobacteria</taxon>
        <taxon>Hyphomicrobiales</taxon>
        <taxon>Chelatococcaceae</taxon>
        <taxon>Chelatococcus</taxon>
    </lineage>
</organism>
<dbReference type="AlphaFoldDB" id="A0A916UVG4"/>
<sequence>MNAQVETPDQQLRARARRVIPGGMFGHMRSEGLPAGYPQFFARGEGCHLWDVDGRRYVDFMCSWGPIVVGHQHPVVTEAVQRQMAAGDCLNGPSERMVELAERLVGLIPHADWALFAKNGTDATTTCVTLARAATGRRKILVAKGAYHGAVPWCSPYPLGVTAEDRAHLITFTYNDAASLEAAVEATGQDLAGIVVSAFRHDYGFDQELPDPVFARRARELCDAAGAALILDDVRAGFRLTLRGSWDLVGVQPDLSAWSKAIANGYALAAVTGNDRFRDAASRIFVTGSFWCGAVSMAAALATIDVLEAVDGPAHMRAMGQRLRDGIAAQAVAAGIGVRQSGPPQMPTLLFDDDPEGAKGDRFTVEALRRGVYLHPRHNMFLSAAHTEADIDFALDATREALAALAAA</sequence>
<accession>A0A916UVG4</accession>
<dbReference type="GO" id="GO:0030170">
    <property type="term" value="F:pyridoxal phosphate binding"/>
    <property type="evidence" value="ECO:0007669"/>
    <property type="project" value="InterPro"/>
</dbReference>
<comment type="caution">
    <text evidence="4">The sequence shown here is derived from an EMBL/GenBank/DDBJ whole genome shotgun (WGS) entry which is preliminary data.</text>
</comment>
<evidence type="ECO:0000256" key="3">
    <source>
        <dbReference type="RuleBase" id="RU003560"/>
    </source>
</evidence>
<dbReference type="InterPro" id="IPR015422">
    <property type="entry name" value="PyrdxlP-dep_Trfase_small"/>
</dbReference>